<dbReference type="AlphaFoldDB" id="A0A2I9DIN4"/>
<gene>
    <name evidence="2" type="ORF">DAERI_070136</name>
</gene>
<sequence>MTPVLRDASEVTPQVLSAILRREGVLGRDGVLGVRSRRNPAFNSRTWHLDVSYGHPDGAGPTSLLLKANVPEPWARRAGQREVALYDLARMVPGHPDVLVRAFDTAFDPSSQDSHLLLLDVSGTHDVALSRELQLTPGRNVPGDGVLTACVTALARLQAFWWQHPLLGGEVVQLPVWCRDEDALVGAVERRRQAFEALRDVEGGEVGPRLLRLYERVFGGLSHVWRTHLLPRVRSGRALTLAHGDAYPSNFFVPKGGVDAPTFIIDWQSHEAWMGAQDLATICATFWTREQRLAGDRERGVLRLYLDTLFASGVRGYGWADLVADYRLALVYWLLVPLQDRLDGAERSYWLTKMTCLEGAFEDWEVEALFGG</sequence>
<reference evidence="3" key="1">
    <citation type="submission" date="2018-01" db="EMBL/GenBank/DDBJ databases">
        <title>Draft Genome Sequence of the Radioresistant Bacterium Deinococcus aerius TR0125, Isolated from the Higher Atmosphere above Japan.</title>
        <authorList>
            <person name="Satoh K."/>
            <person name="Arai H."/>
            <person name="Sanzen T."/>
            <person name="Kawaguchi Y."/>
            <person name="Hayashi H."/>
            <person name="Yokobori S."/>
            <person name="Yamagishi A."/>
            <person name="Oono Y."/>
            <person name="Narumi I."/>
        </authorList>
    </citation>
    <scope>NUCLEOTIDE SEQUENCE [LARGE SCALE GENOMIC DNA]</scope>
    <source>
        <strain evidence="3">TR0125</strain>
    </source>
</reference>
<dbReference type="Proteomes" id="UP000236569">
    <property type="component" value="Unassembled WGS sequence"/>
</dbReference>
<dbReference type="EMBL" id="BFAG01000007">
    <property type="protein sequence ID" value="GBF06138.1"/>
    <property type="molecule type" value="Genomic_DNA"/>
</dbReference>
<dbReference type="Gene3D" id="3.90.1200.10">
    <property type="match status" value="1"/>
</dbReference>
<feature type="domain" description="Aminoglycoside phosphotransferase" evidence="1">
    <location>
        <begin position="63"/>
        <end position="293"/>
    </location>
</feature>
<comment type="caution">
    <text evidence="2">The sequence shown here is derived from an EMBL/GenBank/DDBJ whole genome shotgun (WGS) entry which is preliminary data.</text>
</comment>
<dbReference type="InterPro" id="IPR002575">
    <property type="entry name" value="Aminoglycoside_PTrfase"/>
</dbReference>
<name>A0A2I9DIN4_9DEIO</name>
<organism evidence="2 3">
    <name type="scientific">Deinococcus aerius</name>
    <dbReference type="NCBI Taxonomy" id="200253"/>
    <lineage>
        <taxon>Bacteria</taxon>
        <taxon>Thermotogati</taxon>
        <taxon>Deinococcota</taxon>
        <taxon>Deinococci</taxon>
        <taxon>Deinococcales</taxon>
        <taxon>Deinococcaceae</taxon>
        <taxon>Deinococcus</taxon>
    </lineage>
</organism>
<dbReference type="SUPFAM" id="SSF56112">
    <property type="entry name" value="Protein kinase-like (PK-like)"/>
    <property type="match status" value="1"/>
</dbReference>
<dbReference type="GO" id="GO:0016740">
    <property type="term" value="F:transferase activity"/>
    <property type="evidence" value="ECO:0007669"/>
    <property type="project" value="UniProtKB-KW"/>
</dbReference>
<dbReference type="OrthoDB" id="141068at2"/>
<protein>
    <submittedName>
        <fullName evidence="2">Aminoglycoside phosphotransferase</fullName>
    </submittedName>
</protein>
<dbReference type="Pfam" id="PF01636">
    <property type="entry name" value="APH"/>
    <property type="match status" value="1"/>
</dbReference>
<evidence type="ECO:0000259" key="1">
    <source>
        <dbReference type="Pfam" id="PF01636"/>
    </source>
</evidence>
<keyword evidence="3" id="KW-1185">Reference proteome</keyword>
<keyword evidence="2" id="KW-0808">Transferase</keyword>
<evidence type="ECO:0000313" key="2">
    <source>
        <dbReference type="EMBL" id="GBF06138.1"/>
    </source>
</evidence>
<evidence type="ECO:0000313" key="3">
    <source>
        <dbReference type="Proteomes" id="UP000236569"/>
    </source>
</evidence>
<dbReference type="RefSeq" id="WP_103129532.1">
    <property type="nucleotide sequence ID" value="NZ_BFAG01000007.1"/>
</dbReference>
<dbReference type="InterPro" id="IPR011009">
    <property type="entry name" value="Kinase-like_dom_sf"/>
</dbReference>
<proteinExistence type="predicted"/>
<accession>A0A2I9DIN4</accession>